<dbReference type="AlphaFoldDB" id="A0A0H4I2H0"/>
<protein>
    <submittedName>
        <fullName evidence="3">Exlusion protein FxsA</fullName>
    </submittedName>
</protein>
<gene>
    <name evidence="3" type="ORF">ABA45_04930</name>
</gene>
<dbReference type="GO" id="GO:0016020">
    <property type="term" value="C:membrane"/>
    <property type="evidence" value="ECO:0007669"/>
    <property type="project" value="InterPro"/>
</dbReference>
<dbReference type="EMBL" id="CP011494">
    <property type="protein sequence ID" value="AKO51845.1"/>
    <property type="molecule type" value="Genomic_DNA"/>
</dbReference>
<dbReference type="Proteomes" id="UP000036406">
    <property type="component" value="Chromosome"/>
</dbReference>
<keyword evidence="2" id="KW-1133">Transmembrane helix</keyword>
<evidence type="ECO:0000313" key="3">
    <source>
        <dbReference type="EMBL" id="AKO51845.1"/>
    </source>
</evidence>
<accession>A0A0H4I2H0</accession>
<dbReference type="PATRIC" id="fig|330734.3.peg.1048"/>
<evidence type="ECO:0000256" key="1">
    <source>
        <dbReference type="SAM" id="MobiDB-lite"/>
    </source>
</evidence>
<evidence type="ECO:0000313" key="4">
    <source>
        <dbReference type="Proteomes" id="UP000036406"/>
    </source>
</evidence>
<dbReference type="STRING" id="330734.ABA45_04930"/>
<sequence length="173" mass="18586">MPFFLLLFVVVPAAELVVLIKVGAMIGALQTVALVFLTAILGAWLLKQQGLATLLRARQRMNSGELPAQEVAEGLILAAGGAMLLTPGFITDFFGFMCLLPFTRQWLVGQAIKRLTVVGSASSFSFKGQPGQFGGGQGPFGGQNPFDRDGNGDIIEGEYRDETETHHDCIDKK</sequence>
<dbReference type="PANTHER" id="PTHR35335">
    <property type="entry name" value="UPF0716 PROTEIN FXSA"/>
    <property type="match status" value="1"/>
</dbReference>
<dbReference type="Pfam" id="PF04186">
    <property type="entry name" value="FxsA"/>
    <property type="match status" value="1"/>
</dbReference>
<dbReference type="PANTHER" id="PTHR35335:SF1">
    <property type="entry name" value="UPF0716 PROTEIN FXSA"/>
    <property type="match status" value="1"/>
</dbReference>
<feature type="compositionally biased region" description="Basic and acidic residues" evidence="1">
    <location>
        <begin position="146"/>
        <end position="173"/>
    </location>
</feature>
<dbReference type="NCBIfam" id="NF008528">
    <property type="entry name" value="PRK11463.1-2"/>
    <property type="match status" value="1"/>
</dbReference>
<keyword evidence="4" id="KW-1185">Reference proteome</keyword>
<organism evidence="3 4">
    <name type="scientific">Marinobacter psychrophilus</name>
    <dbReference type="NCBI Taxonomy" id="330734"/>
    <lineage>
        <taxon>Bacteria</taxon>
        <taxon>Pseudomonadati</taxon>
        <taxon>Pseudomonadota</taxon>
        <taxon>Gammaproteobacteria</taxon>
        <taxon>Pseudomonadales</taxon>
        <taxon>Marinobacteraceae</taxon>
        <taxon>Marinobacter</taxon>
    </lineage>
</organism>
<feature type="transmembrane region" description="Helical" evidence="2">
    <location>
        <begin position="26"/>
        <end position="46"/>
    </location>
</feature>
<name>A0A0H4I2H0_9GAMM</name>
<reference evidence="3 4" key="1">
    <citation type="submission" date="2015-05" db="EMBL/GenBank/DDBJ databases">
        <title>Complete genome of Marinobacter psychrophilus strain 20041T isolated from sea-ice of the Canadian Basin.</title>
        <authorList>
            <person name="Song L."/>
            <person name="Ren L."/>
            <person name="Yu Y."/>
            <person name="Wang X."/>
        </authorList>
    </citation>
    <scope>NUCLEOTIDE SEQUENCE [LARGE SCALE GENOMIC DNA]</scope>
    <source>
        <strain evidence="3 4">20041</strain>
    </source>
</reference>
<proteinExistence type="predicted"/>
<dbReference type="InterPro" id="IPR007313">
    <property type="entry name" value="FxsA"/>
</dbReference>
<keyword evidence="2" id="KW-0812">Transmembrane</keyword>
<keyword evidence="2" id="KW-0472">Membrane</keyword>
<dbReference type="RefSeq" id="WP_048384554.1">
    <property type="nucleotide sequence ID" value="NZ_CP011494.1"/>
</dbReference>
<evidence type="ECO:0000256" key="2">
    <source>
        <dbReference type="SAM" id="Phobius"/>
    </source>
</evidence>
<dbReference type="KEGG" id="mpq:ABA45_04930"/>
<feature type="region of interest" description="Disordered" evidence="1">
    <location>
        <begin position="134"/>
        <end position="173"/>
    </location>
</feature>